<feature type="region of interest" description="Disordered" evidence="1">
    <location>
        <begin position="55"/>
        <end position="82"/>
    </location>
</feature>
<keyword evidence="2" id="KW-0812">Transmembrane</keyword>
<protein>
    <submittedName>
        <fullName evidence="4">Uncharacterized protein</fullName>
    </submittedName>
</protein>
<evidence type="ECO:0000313" key="5">
    <source>
        <dbReference type="Proteomes" id="UP001152759"/>
    </source>
</evidence>
<feature type="chain" id="PRO_5040405257" evidence="3">
    <location>
        <begin position="23"/>
        <end position="129"/>
    </location>
</feature>
<keyword evidence="3" id="KW-0732">Signal</keyword>
<keyword evidence="2" id="KW-1133">Transmembrane helix</keyword>
<feature type="signal peptide" evidence="3">
    <location>
        <begin position="1"/>
        <end position="22"/>
    </location>
</feature>
<accession>A0A9P0AE60</accession>
<gene>
    <name evidence="4" type="ORF">BEMITA_LOCUS8176</name>
</gene>
<proteinExistence type="predicted"/>
<reference evidence="4" key="1">
    <citation type="submission" date="2021-12" db="EMBL/GenBank/DDBJ databases">
        <authorList>
            <person name="King R."/>
        </authorList>
    </citation>
    <scope>NUCLEOTIDE SEQUENCE</scope>
</reference>
<evidence type="ECO:0000256" key="1">
    <source>
        <dbReference type="SAM" id="MobiDB-lite"/>
    </source>
</evidence>
<feature type="transmembrane region" description="Helical" evidence="2">
    <location>
        <begin position="84"/>
        <end position="113"/>
    </location>
</feature>
<dbReference type="KEGG" id="btab:109042440"/>
<name>A0A9P0AE60_BEMTA</name>
<dbReference type="EMBL" id="OU963865">
    <property type="protein sequence ID" value="CAH0389338.1"/>
    <property type="molecule type" value="Genomic_DNA"/>
</dbReference>
<dbReference type="AlphaFoldDB" id="A0A9P0AE60"/>
<keyword evidence="5" id="KW-1185">Reference proteome</keyword>
<keyword evidence="2" id="KW-0472">Membrane</keyword>
<evidence type="ECO:0000256" key="3">
    <source>
        <dbReference type="SAM" id="SignalP"/>
    </source>
</evidence>
<evidence type="ECO:0000313" key="4">
    <source>
        <dbReference type="EMBL" id="CAH0389338.1"/>
    </source>
</evidence>
<dbReference type="Proteomes" id="UP001152759">
    <property type="component" value="Chromosome 4"/>
</dbReference>
<organism evidence="4 5">
    <name type="scientific">Bemisia tabaci</name>
    <name type="common">Sweetpotato whitefly</name>
    <name type="synonym">Aleurodes tabaci</name>
    <dbReference type="NCBI Taxonomy" id="7038"/>
    <lineage>
        <taxon>Eukaryota</taxon>
        <taxon>Metazoa</taxon>
        <taxon>Ecdysozoa</taxon>
        <taxon>Arthropoda</taxon>
        <taxon>Hexapoda</taxon>
        <taxon>Insecta</taxon>
        <taxon>Pterygota</taxon>
        <taxon>Neoptera</taxon>
        <taxon>Paraneoptera</taxon>
        <taxon>Hemiptera</taxon>
        <taxon>Sternorrhyncha</taxon>
        <taxon>Aleyrodoidea</taxon>
        <taxon>Aleyrodidae</taxon>
        <taxon>Aleyrodinae</taxon>
        <taxon>Bemisia</taxon>
    </lineage>
</organism>
<sequence>MLIRHSFCLVAFFLLCVGLTECLGGPGKNTSNGRSNVRTYKAENAKEMEFHQNLNGGWGLSDSVPPKSQKGRDVPPKKSKGSGISAWALIGLILGAILSGVFVYYAMIFYPILCKKERKYDVMEVSATP</sequence>
<evidence type="ECO:0000256" key="2">
    <source>
        <dbReference type="SAM" id="Phobius"/>
    </source>
</evidence>